<dbReference type="PROSITE" id="PS52016">
    <property type="entry name" value="TONB_DEPENDENT_REC_3"/>
    <property type="match status" value="1"/>
</dbReference>
<comment type="subcellular location">
    <subcellularLocation>
        <location evidence="4">Cell outer membrane</location>
        <topology evidence="4">Multi-pass membrane protein</topology>
    </subcellularLocation>
</comment>
<dbReference type="InterPro" id="IPR037066">
    <property type="entry name" value="Plug_dom_sf"/>
</dbReference>
<dbReference type="SUPFAM" id="SSF49464">
    <property type="entry name" value="Carboxypeptidase regulatory domain-like"/>
    <property type="match status" value="1"/>
</dbReference>
<evidence type="ECO:0000259" key="6">
    <source>
        <dbReference type="SMART" id="SM00965"/>
    </source>
</evidence>
<accession>A0ABU7XNG2</accession>
<evidence type="ECO:0000313" key="8">
    <source>
        <dbReference type="Proteomes" id="UP001337305"/>
    </source>
</evidence>
<dbReference type="InterPro" id="IPR012910">
    <property type="entry name" value="Plug_dom"/>
</dbReference>
<dbReference type="InterPro" id="IPR023997">
    <property type="entry name" value="TonB-dep_OMP_SusC/RagA_CS"/>
</dbReference>
<dbReference type="SMART" id="SM00965">
    <property type="entry name" value="STN"/>
    <property type="match status" value="1"/>
</dbReference>
<proteinExistence type="inferred from homology"/>
<dbReference type="SUPFAM" id="SSF56935">
    <property type="entry name" value="Porins"/>
    <property type="match status" value="1"/>
</dbReference>
<comment type="caution">
    <text evidence="7">The sequence shown here is derived from an EMBL/GenBank/DDBJ whole genome shotgun (WGS) entry which is preliminary data.</text>
</comment>
<dbReference type="Gene3D" id="2.60.40.1120">
    <property type="entry name" value="Carboxypeptidase-like, regulatory domain"/>
    <property type="match status" value="1"/>
</dbReference>
<dbReference type="InterPro" id="IPR023996">
    <property type="entry name" value="TonB-dep_OMP_SusC/RagA"/>
</dbReference>
<dbReference type="EMBL" id="JAODOP010000004">
    <property type="protein sequence ID" value="MEF3832253.1"/>
    <property type="molecule type" value="Genomic_DNA"/>
</dbReference>
<evidence type="ECO:0000256" key="5">
    <source>
        <dbReference type="SAM" id="Phobius"/>
    </source>
</evidence>
<keyword evidence="4 5" id="KW-0812">Transmembrane</keyword>
<dbReference type="Pfam" id="PF07715">
    <property type="entry name" value="Plug"/>
    <property type="match status" value="1"/>
</dbReference>
<evidence type="ECO:0000256" key="1">
    <source>
        <dbReference type="ARBA" id="ARBA00022448"/>
    </source>
</evidence>
<dbReference type="Pfam" id="PF13715">
    <property type="entry name" value="CarbopepD_reg_2"/>
    <property type="match status" value="1"/>
</dbReference>
<dbReference type="RefSeq" id="WP_303304636.1">
    <property type="nucleotide sequence ID" value="NZ_JAODOP010000004.1"/>
</dbReference>
<evidence type="ECO:0000256" key="4">
    <source>
        <dbReference type="PROSITE-ProRule" id="PRU01360"/>
    </source>
</evidence>
<evidence type="ECO:0000313" key="7">
    <source>
        <dbReference type="EMBL" id="MEF3832253.1"/>
    </source>
</evidence>
<keyword evidence="7" id="KW-0675">Receptor</keyword>
<organism evidence="7 8">
    <name type="scientific">Flavivirga spongiicola</name>
    <dbReference type="NCBI Taxonomy" id="421621"/>
    <lineage>
        <taxon>Bacteria</taxon>
        <taxon>Pseudomonadati</taxon>
        <taxon>Bacteroidota</taxon>
        <taxon>Flavobacteriia</taxon>
        <taxon>Flavobacteriales</taxon>
        <taxon>Flavobacteriaceae</taxon>
        <taxon>Flavivirga</taxon>
    </lineage>
</organism>
<evidence type="ECO:0000256" key="2">
    <source>
        <dbReference type="ARBA" id="ARBA00023136"/>
    </source>
</evidence>
<dbReference type="InterPro" id="IPR039426">
    <property type="entry name" value="TonB-dep_rcpt-like"/>
</dbReference>
<feature type="transmembrane region" description="Helical" evidence="5">
    <location>
        <begin position="18"/>
        <end position="40"/>
    </location>
</feature>
<keyword evidence="3 4" id="KW-0998">Cell outer membrane</keyword>
<sequence>MNKIVNLNLNKEIKTLRYYLLTIMRIFLLLITIGLSSAFANSSYSQTKINIDVNDVTLEDLFKEIQNKSEFVFFYKDNTLNNEVKISLNLKRVTLSTILYKAFSETDLSYKIDNRQVVVIKNSEPTIVKEELNDQQSSISGIIVDAQGVPLPGVNIVKVGTSTGAQTDFDGKYSINATKGDVLEFSYIGMVTQRITVGDSNLVNVTMKDDISQLDEVVLVGYGTRKVSKVSGSVSTISTKVLENRTIRSIGEALQGTAANLNVTIADGRATSVPNINIRGFESINGGSPLIIIDGVSATASELARLNPSDVEAISVLKDASTAAIYGARASFGVLLIKTKEGKGKLRVDYNENVSFRQPTFLPEIELNPEIVFRSKHDAAFPYYNLYNDAIYDYAAQVAAGQAPPVFLDETNQRFWQYYGSTDWFKEAYKTNALSINRNVSVSGKNEKTSYYFSLGSLREDGAIKFGTDKFNRYNLRSKVSFDFTDWLTIGNNTAWESSKYDEPSGWNRDRYFHDLNRTPSTEVIYNPDGSFTRAGAGLIGITQDGGRRKEVENTFSTQLTAQLSLIKDIWKVNADYTVKKGYGNTSNFRKPVFYKTGPNEPLQPFYGQSNVTSASRSNYETTYKAINLYTTVTKELNKHYISGVVGFNQEEKVSKSFYASRENLISTSLPTLALATGDFDAGAGFGDWAVRGAFGRLEYSFDDKYIVKLVGRYDGSSRFPKKDRFGFFPSASAAWRIDKEPFMQNQSVISLLKPRVSWGSLGNQSGDTVGNYPYISSMGSGTINQLLDGVQPDAIYQPGLVAGSLTWETVETKNLGIDVEFFRGKIFAQFDIYERETKDMLTKSKTLPAVLGAREPNENAADLINRGWGLTVKWNESVKLGKSPLNFSLGFNLSDSRAWITKFDNPDSNINDFYIGQEMGEIWGLTSDGIFQTVEEVQNAPFADHRASDEVRYMAVGDVKWKDLDGDGIINFGSQRVGDTGDFRVIGNETARYRYGINLSANWNNFDFRIFGQGVGQRDYYASRGSHYFWGIFAQPWANPSKHILDNLWSPENPGGLFPRLKAYAAEDFSELGIPQTRFLINAGYFRVKNVTLGYSLPASLLDKLNIKRLRVYVSGENLLTFSDITKFGMDPETLDGRGAYPVQKKFSFGVNLGF</sequence>
<dbReference type="InterPro" id="IPR011662">
    <property type="entry name" value="Secretin/TonB_short_N"/>
</dbReference>
<name>A0ABU7XNG2_9FLAO</name>
<protein>
    <submittedName>
        <fullName evidence="7">TonB-dependent receptor</fullName>
    </submittedName>
</protein>
<keyword evidence="2 4" id="KW-0472">Membrane</keyword>
<keyword evidence="8" id="KW-1185">Reference proteome</keyword>
<dbReference type="NCBIfam" id="TIGR04056">
    <property type="entry name" value="OMP_RagA_SusC"/>
    <property type="match status" value="1"/>
</dbReference>
<gene>
    <name evidence="7" type="ORF">N1F79_03865</name>
</gene>
<evidence type="ECO:0000256" key="3">
    <source>
        <dbReference type="ARBA" id="ARBA00023237"/>
    </source>
</evidence>
<comment type="similarity">
    <text evidence="4">Belongs to the TonB-dependent receptor family.</text>
</comment>
<dbReference type="Pfam" id="PF07660">
    <property type="entry name" value="STN"/>
    <property type="match status" value="1"/>
</dbReference>
<dbReference type="InterPro" id="IPR008969">
    <property type="entry name" value="CarboxyPept-like_regulatory"/>
</dbReference>
<dbReference type="Gene3D" id="2.170.130.10">
    <property type="entry name" value="TonB-dependent receptor, plug domain"/>
    <property type="match status" value="1"/>
</dbReference>
<dbReference type="NCBIfam" id="TIGR04057">
    <property type="entry name" value="SusC_RagA_signa"/>
    <property type="match status" value="1"/>
</dbReference>
<reference evidence="7 8" key="1">
    <citation type="submission" date="2022-09" db="EMBL/GenBank/DDBJ databases">
        <title>Genome sequencing of Flavivirga sp. MEBiC05379.</title>
        <authorList>
            <person name="Oh H.-M."/>
            <person name="Kwon K.K."/>
            <person name="Park M.J."/>
            <person name="Yang S.-H."/>
        </authorList>
    </citation>
    <scope>NUCLEOTIDE SEQUENCE [LARGE SCALE GENOMIC DNA]</scope>
    <source>
        <strain evidence="7 8">MEBiC05379</strain>
    </source>
</reference>
<dbReference type="Proteomes" id="UP001337305">
    <property type="component" value="Unassembled WGS sequence"/>
</dbReference>
<keyword evidence="4" id="KW-1134">Transmembrane beta strand</keyword>
<keyword evidence="5" id="KW-1133">Transmembrane helix</keyword>
<feature type="domain" description="Secretin/TonB short N-terminal" evidence="6">
    <location>
        <begin position="71"/>
        <end position="122"/>
    </location>
</feature>
<keyword evidence="1 4" id="KW-0813">Transport</keyword>